<evidence type="ECO:0000256" key="6">
    <source>
        <dbReference type="ARBA" id="ARBA00022842"/>
    </source>
</evidence>
<name>A0A183G256_HELPZ</name>
<evidence type="ECO:0000313" key="9">
    <source>
        <dbReference type="Proteomes" id="UP000050761"/>
    </source>
</evidence>
<keyword evidence="5" id="KW-0479">Metal-binding</keyword>
<dbReference type="GO" id="GO:0005634">
    <property type="term" value="C:nucleus"/>
    <property type="evidence" value="ECO:0007669"/>
    <property type="project" value="UniProtKB-SubCell"/>
</dbReference>
<proteinExistence type="predicted"/>
<dbReference type="SUPFAM" id="SSF46689">
    <property type="entry name" value="Homeodomain-like"/>
    <property type="match status" value="1"/>
</dbReference>
<dbReference type="GO" id="GO:0031123">
    <property type="term" value="P:RNA 3'-end processing"/>
    <property type="evidence" value="ECO:0007669"/>
    <property type="project" value="TreeGrafter"/>
</dbReference>
<sequence length="435" mass="49598">LPIVGLRNDLNGSALQYIRLTSMFDAFSPYIYKNKVGVIEISRAMKLHKEDNSLNPDQIDLVVRFKVELEVHLSNYFGTRVMLAIYGSTLNGFGTRSCDVDMSLSFPAGPPRGVEVGGMVCPDLVMRAVAKALVDYPNARDEQYICAKVPIVRFRGKDMDIEADISYRNDLALHNTELLNQYCKWDEDRLPTLGIWVKTGMHIPNESQYVNGWNVDFCKFVDVGQCQRVGISTYELFVGFLDYFSTHFQYDAHIIQINVPGTVSKVGRWYRCPMVIRDPFELDHNLAQGVDEDSAKYPVAVLISYKMAPSHPLRVLIVTMHINGASMSNISKTLSVSRKTVSNTIKRYEELVFRYIRSCMRHSRTVFMDQNLRTEFLASKGFRRGAFEKMRMSDDLLREYGVYLLHACVPVQQPPVRKFHGRDRTMSCSTNTSAS</sequence>
<dbReference type="Gene3D" id="1.10.10.10">
    <property type="entry name" value="Winged helix-like DNA-binding domain superfamily/Winged helix DNA-binding domain"/>
    <property type="match status" value="1"/>
</dbReference>
<dbReference type="WBParaSite" id="HPBE_0001535001-mRNA-1">
    <property type="protein sequence ID" value="HPBE_0001535001-mRNA-1"/>
    <property type="gene ID" value="HPBE_0001535001"/>
</dbReference>
<dbReference type="SUPFAM" id="SSF81301">
    <property type="entry name" value="Nucleotidyltransferase"/>
    <property type="match status" value="1"/>
</dbReference>
<dbReference type="Gene3D" id="1.10.1410.10">
    <property type="match status" value="1"/>
</dbReference>
<dbReference type="InterPro" id="IPR002058">
    <property type="entry name" value="PAP_assoc"/>
</dbReference>
<comment type="subcellular location">
    <subcellularLocation>
        <location evidence="3">Nucleus</location>
    </subcellularLocation>
</comment>
<dbReference type="InterPro" id="IPR054708">
    <property type="entry name" value="MTPAP-like_central"/>
</dbReference>
<feature type="domain" description="PAP-associated" evidence="7">
    <location>
        <begin position="235"/>
        <end position="284"/>
    </location>
</feature>
<evidence type="ECO:0000256" key="2">
    <source>
        <dbReference type="ARBA" id="ARBA00001946"/>
    </source>
</evidence>
<dbReference type="Pfam" id="PF03828">
    <property type="entry name" value="PAP_assoc"/>
    <property type="match status" value="1"/>
</dbReference>
<accession>A0A183G256</accession>
<evidence type="ECO:0000256" key="4">
    <source>
        <dbReference type="ARBA" id="ARBA00022679"/>
    </source>
</evidence>
<keyword evidence="6" id="KW-0460">Magnesium</keyword>
<dbReference type="GO" id="GO:1990817">
    <property type="term" value="F:poly(A) RNA polymerase activity"/>
    <property type="evidence" value="ECO:0007669"/>
    <property type="project" value="UniProtKB-ARBA"/>
</dbReference>
<dbReference type="AlphaFoldDB" id="A0A183G256"/>
<reference evidence="10" key="1">
    <citation type="submission" date="2019-09" db="UniProtKB">
        <authorList>
            <consortium name="WormBaseParasite"/>
        </authorList>
    </citation>
    <scope>IDENTIFICATION</scope>
</reference>
<comment type="cofactor">
    <cofactor evidence="2">
        <name>Mg(2+)</name>
        <dbReference type="ChEBI" id="CHEBI:18420"/>
    </cofactor>
</comment>
<dbReference type="CDD" id="cd05402">
    <property type="entry name" value="NT_PAP_TUTase"/>
    <property type="match status" value="1"/>
</dbReference>
<dbReference type="GO" id="GO:0050265">
    <property type="term" value="F:RNA uridylyltransferase activity"/>
    <property type="evidence" value="ECO:0007669"/>
    <property type="project" value="TreeGrafter"/>
</dbReference>
<evidence type="ECO:0000259" key="8">
    <source>
        <dbReference type="Pfam" id="PF22600"/>
    </source>
</evidence>
<organism evidence="9 10">
    <name type="scientific">Heligmosomoides polygyrus</name>
    <name type="common">Parasitic roundworm</name>
    <dbReference type="NCBI Taxonomy" id="6339"/>
    <lineage>
        <taxon>Eukaryota</taxon>
        <taxon>Metazoa</taxon>
        <taxon>Ecdysozoa</taxon>
        <taxon>Nematoda</taxon>
        <taxon>Chromadorea</taxon>
        <taxon>Rhabditida</taxon>
        <taxon>Rhabditina</taxon>
        <taxon>Rhabditomorpha</taxon>
        <taxon>Strongyloidea</taxon>
        <taxon>Heligmosomidae</taxon>
        <taxon>Heligmosomoides</taxon>
    </lineage>
</organism>
<dbReference type="PANTHER" id="PTHR12271:SF132">
    <property type="entry name" value="PAP-ASSOCIATED DOMAIN-CONTAINING PROTEIN"/>
    <property type="match status" value="1"/>
</dbReference>
<dbReference type="Proteomes" id="UP000050761">
    <property type="component" value="Unassembled WGS sequence"/>
</dbReference>
<dbReference type="Pfam" id="PF22600">
    <property type="entry name" value="MTPAP-like_central"/>
    <property type="match status" value="1"/>
</dbReference>
<evidence type="ECO:0000256" key="3">
    <source>
        <dbReference type="ARBA" id="ARBA00004123"/>
    </source>
</evidence>
<evidence type="ECO:0000256" key="1">
    <source>
        <dbReference type="ARBA" id="ARBA00001936"/>
    </source>
</evidence>
<dbReference type="InterPro" id="IPR043519">
    <property type="entry name" value="NT_sf"/>
</dbReference>
<evidence type="ECO:0000313" key="10">
    <source>
        <dbReference type="WBParaSite" id="HPBE_0001535001-mRNA-1"/>
    </source>
</evidence>
<dbReference type="InterPro" id="IPR036388">
    <property type="entry name" value="WH-like_DNA-bd_sf"/>
</dbReference>
<keyword evidence="9" id="KW-1185">Reference proteome</keyword>
<dbReference type="InterPro" id="IPR009057">
    <property type="entry name" value="Homeodomain-like_sf"/>
</dbReference>
<dbReference type="SUPFAM" id="SSF81631">
    <property type="entry name" value="PAP/OAS1 substrate-binding domain"/>
    <property type="match status" value="1"/>
</dbReference>
<dbReference type="PANTHER" id="PTHR12271">
    <property type="entry name" value="POLY A POLYMERASE CID PAP -RELATED"/>
    <property type="match status" value="1"/>
</dbReference>
<dbReference type="Gene3D" id="3.30.460.10">
    <property type="entry name" value="Beta Polymerase, domain 2"/>
    <property type="match status" value="1"/>
</dbReference>
<dbReference type="GO" id="GO:0046872">
    <property type="term" value="F:metal ion binding"/>
    <property type="evidence" value="ECO:0007669"/>
    <property type="project" value="UniProtKB-KW"/>
</dbReference>
<protein>
    <submittedName>
        <fullName evidence="10">PAP-associated domain-containing protein</fullName>
    </submittedName>
</protein>
<evidence type="ECO:0000256" key="5">
    <source>
        <dbReference type="ARBA" id="ARBA00022723"/>
    </source>
</evidence>
<dbReference type="Pfam" id="PF13384">
    <property type="entry name" value="HTH_23"/>
    <property type="match status" value="1"/>
</dbReference>
<keyword evidence="4" id="KW-0808">Transferase</keyword>
<feature type="domain" description="Poly(A) RNA polymerase mitochondrial-like central palm" evidence="8">
    <location>
        <begin position="41"/>
        <end position="183"/>
    </location>
</feature>
<comment type="cofactor">
    <cofactor evidence="1">
        <name>Mn(2+)</name>
        <dbReference type="ChEBI" id="CHEBI:29035"/>
    </cofactor>
</comment>
<evidence type="ECO:0000259" key="7">
    <source>
        <dbReference type="Pfam" id="PF03828"/>
    </source>
</evidence>